<evidence type="ECO:0000259" key="1">
    <source>
        <dbReference type="Pfam" id="PF04993"/>
    </source>
</evidence>
<dbReference type="InterPro" id="IPR007076">
    <property type="entry name" value="TfoX_N"/>
</dbReference>
<dbReference type="RefSeq" id="WP_005818303.1">
    <property type="nucleotide sequence ID" value="NZ_ACFT01000015.1"/>
</dbReference>
<accession>A0ABP2DLH6</accession>
<evidence type="ECO:0000313" key="3">
    <source>
        <dbReference type="EMBL" id="EEF15805.1"/>
    </source>
</evidence>
<dbReference type="SUPFAM" id="SSF159894">
    <property type="entry name" value="YgaC/TfoX-N like"/>
    <property type="match status" value="1"/>
</dbReference>
<dbReference type="EMBL" id="ACFT01000015">
    <property type="protein sequence ID" value="EEF15805.1"/>
    <property type="molecule type" value="Genomic_DNA"/>
</dbReference>
<dbReference type="InterPro" id="IPR047525">
    <property type="entry name" value="TfoX-like"/>
</dbReference>
<comment type="caution">
    <text evidence="3">The sequence shown here is derived from an EMBL/GenBank/DDBJ whole genome shotgun (WGS) entry which is preliminary data.</text>
</comment>
<organism evidence="3 4">
    <name type="scientific">Actinobacillus minor 202</name>
    <dbReference type="NCBI Taxonomy" id="591023"/>
    <lineage>
        <taxon>Bacteria</taxon>
        <taxon>Pseudomonadati</taxon>
        <taxon>Pseudomonadota</taxon>
        <taxon>Gammaproteobacteria</taxon>
        <taxon>Pasteurellales</taxon>
        <taxon>Pasteurellaceae</taxon>
        <taxon>Actinobacillus</taxon>
    </lineage>
</organism>
<dbReference type="PANTHER" id="PTHR36121:SF1">
    <property type="entry name" value="PROTEIN SXY"/>
    <property type="match status" value="1"/>
</dbReference>
<dbReference type="Gene3D" id="3.30.1460.30">
    <property type="entry name" value="YgaC/TfoX-N like chaperone"/>
    <property type="match status" value="1"/>
</dbReference>
<dbReference type="Pfam" id="PF04993">
    <property type="entry name" value="TfoX_N"/>
    <property type="match status" value="1"/>
</dbReference>
<gene>
    <name evidence="3" type="ORF">AM202_0417</name>
</gene>
<evidence type="ECO:0000313" key="4">
    <source>
        <dbReference type="Proteomes" id="UP000003394"/>
    </source>
</evidence>
<dbReference type="InterPro" id="IPR007077">
    <property type="entry name" value="TfoX_C"/>
</dbReference>
<dbReference type="Proteomes" id="UP000003394">
    <property type="component" value="Unassembled WGS sequence"/>
</dbReference>
<feature type="domain" description="TfoX N-terminal" evidence="1">
    <location>
        <begin position="14"/>
        <end position="101"/>
    </location>
</feature>
<dbReference type="InterPro" id="IPR026256">
    <property type="entry name" value="TfoX-like_gammaprotbact"/>
</dbReference>
<dbReference type="PANTHER" id="PTHR36121">
    <property type="entry name" value="PROTEIN SXY"/>
    <property type="match status" value="1"/>
</dbReference>
<dbReference type="Pfam" id="PF04994">
    <property type="entry name" value="TfoX_C"/>
    <property type="match status" value="1"/>
</dbReference>
<protein>
    <submittedName>
        <fullName evidence="3">Possible DNA transformation protein</fullName>
    </submittedName>
</protein>
<dbReference type="PIRSF" id="PIRSF028788">
    <property type="entry name" value="TfoX_Sxy"/>
    <property type="match status" value="1"/>
</dbReference>
<evidence type="ECO:0000259" key="2">
    <source>
        <dbReference type="Pfam" id="PF04994"/>
    </source>
</evidence>
<proteinExistence type="predicted"/>
<dbReference type="Gene3D" id="1.10.150.20">
    <property type="entry name" value="5' to 3' exonuclease, C-terminal subdomain"/>
    <property type="match status" value="1"/>
</dbReference>
<name>A0ABP2DLH6_9PAST</name>
<reference evidence="3 4" key="1">
    <citation type="journal article" date="2010" name="Vet. Microbiol.">
        <title>Production of haemolysins by strains of the Actinobacillus minor/porcitonsillarum complex.</title>
        <authorList>
            <person name="Arya G."/>
            <person name="Niven D.F."/>
        </authorList>
    </citation>
    <scope>NUCLEOTIDE SEQUENCE [LARGE SCALE GENOMIC DNA]</scope>
    <source>
        <strain evidence="4">strain 202</strain>
    </source>
</reference>
<sequence length="214" mass="24888">MQPVHQIRQTVNEIFNPIIGDIRIKTYFSYYGIFSDGFMFALYKDDHIYLRTNQETSAAIQSIEGVFVLDDLKAGIHTKNFYALPISYILSSTQFPAWVTSILDELRQERTRKEEKLKTQIRSLTNLNMKIERILKRINIHNVDEFKQKGYLATFVDIIKQGDEGSDLLLYKLHGALEQKSVYSLTPEEKISLLQEANQALYDAGLRHRFHIPD</sequence>
<keyword evidence="4" id="KW-1185">Reference proteome</keyword>
<feature type="domain" description="TfoX C-terminal" evidence="2">
    <location>
        <begin position="119"/>
        <end position="196"/>
    </location>
</feature>